<proteinExistence type="predicted"/>
<accession>A0ABR8MXT9</accession>
<evidence type="ECO:0000313" key="2">
    <source>
        <dbReference type="Proteomes" id="UP000609346"/>
    </source>
</evidence>
<dbReference type="SUPFAM" id="SSF53756">
    <property type="entry name" value="UDP-Glycosyltransferase/glycogen phosphorylase"/>
    <property type="match status" value="1"/>
</dbReference>
<comment type="caution">
    <text evidence="1">The sequence shown here is derived from an EMBL/GenBank/DDBJ whole genome shotgun (WGS) entry which is preliminary data.</text>
</comment>
<dbReference type="RefSeq" id="WP_191204979.1">
    <property type="nucleotide sequence ID" value="NZ_JACXZA010000004.1"/>
</dbReference>
<sequence>MRVSQVCGLIWELEQRYQLNYRHIGDVYYWPLIRNQLFHQLMRESGGFGVAHSEYTGAKSKKLFKFFINTLLHSPLLTGQKDILVFDHIRKVKVNERYIDIYTSELIEQLRNEDANYEVLDYDYLNNHFIPSDLERKFADFEKLFSYFYRKTIRLKINDDEQEVLREIERMLHDQLGYGDSLQTLIINEVKIFKSRYHVFKKLFKLKKPRLIYVVVSYGHKAMIAAAQDLGIKVVEIQHGIISKYHLGYSYPDAKQRIPYYPDQIFIFGEYWRGAANYPIAQSELIEYGLPHLSNFLLGNINAVSKKQQILFISQGTIGKELSLQALELAQKMRDYQIVYKLHPGEYDRWESEYPALVEALNLAHFTVIDHNRIGLHQIQAESEFQVGVYSTAIYEGLAQGCKTIIMKSTGMEYVEDLIDKGFASVASNADEIIRLMGESKEITVDASYFFTNNTQLGEMRL</sequence>
<dbReference type="EMBL" id="JACXZA010000004">
    <property type="protein sequence ID" value="MBD3920703.1"/>
    <property type="molecule type" value="Genomic_DNA"/>
</dbReference>
<reference evidence="1 2" key="1">
    <citation type="submission" date="2020-09" db="EMBL/GenBank/DDBJ databases">
        <title>Paenibacillus sp. strain PR3 16S rRNA gene Genome sequencing and assembly.</title>
        <authorList>
            <person name="Kim J."/>
        </authorList>
    </citation>
    <scope>NUCLEOTIDE SEQUENCE [LARGE SCALE GENOMIC DNA]</scope>
    <source>
        <strain evidence="1 2">PR3</strain>
    </source>
</reference>
<organism evidence="1 2">
    <name type="scientific">Paenibacillus terricola</name>
    <dbReference type="NCBI Taxonomy" id="2763503"/>
    <lineage>
        <taxon>Bacteria</taxon>
        <taxon>Bacillati</taxon>
        <taxon>Bacillota</taxon>
        <taxon>Bacilli</taxon>
        <taxon>Bacillales</taxon>
        <taxon>Paenibacillaceae</taxon>
        <taxon>Paenibacillus</taxon>
    </lineage>
</organism>
<gene>
    <name evidence="1" type="ORF">H8B09_18200</name>
</gene>
<name>A0ABR8MXT9_9BACL</name>
<dbReference type="Proteomes" id="UP000609346">
    <property type="component" value="Unassembled WGS sequence"/>
</dbReference>
<evidence type="ECO:0008006" key="3">
    <source>
        <dbReference type="Google" id="ProtNLM"/>
    </source>
</evidence>
<keyword evidence="2" id="KW-1185">Reference proteome</keyword>
<protein>
    <recommendedName>
        <fullName evidence="3">Capsule polysaccharide biosynthesis protein</fullName>
    </recommendedName>
</protein>
<evidence type="ECO:0000313" key="1">
    <source>
        <dbReference type="EMBL" id="MBD3920703.1"/>
    </source>
</evidence>